<dbReference type="Proteomes" id="UP001360560">
    <property type="component" value="Unassembled WGS sequence"/>
</dbReference>
<dbReference type="GeneID" id="90072136"/>
<accession>A0AAV5QHT9</accession>
<gene>
    <name evidence="1" type="ORF">DASC09_014820</name>
</gene>
<dbReference type="AlphaFoldDB" id="A0AAV5QHT9"/>
<sequence length="63" mass="7255">MHCYSQFMIQENNCLPDNNLLCSCVSNSGKPTLDGTIIDSLKFRGKYMIKLLYFINQRSNEGF</sequence>
<proteinExistence type="predicted"/>
<evidence type="ECO:0000313" key="1">
    <source>
        <dbReference type="EMBL" id="GMM34157.1"/>
    </source>
</evidence>
<dbReference type="EMBL" id="BTFZ01000002">
    <property type="protein sequence ID" value="GMM34157.1"/>
    <property type="molecule type" value="Genomic_DNA"/>
</dbReference>
<organism evidence="1 2">
    <name type="scientific">Saccharomycopsis crataegensis</name>
    <dbReference type="NCBI Taxonomy" id="43959"/>
    <lineage>
        <taxon>Eukaryota</taxon>
        <taxon>Fungi</taxon>
        <taxon>Dikarya</taxon>
        <taxon>Ascomycota</taxon>
        <taxon>Saccharomycotina</taxon>
        <taxon>Saccharomycetes</taxon>
        <taxon>Saccharomycopsidaceae</taxon>
        <taxon>Saccharomycopsis</taxon>
    </lineage>
</organism>
<comment type="caution">
    <text evidence="1">The sequence shown here is derived from an EMBL/GenBank/DDBJ whole genome shotgun (WGS) entry which is preliminary data.</text>
</comment>
<dbReference type="RefSeq" id="XP_064851157.1">
    <property type="nucleotide sequence ID" value="XM_064995085.1"/>
</dbReference>
<evidence type="ECO:0000313" key="2">
    <source>
        <dbReference type="Proteomes" id="UP001360560"/>
    </source>
</evidence>
<protein>
    <submittedName>
        <fullName evidence="1">Uncharacterized protein</fullName>
    </submittedName>
</protein>
<name>A0AAV5QHT9_9ASCO</name>
<keyword evidence="2" id="KW-1185">Reference proteome</keyword>
<reference evidence="1 2" key="1">
    <citation type="journal article" date="2023" name="Elife">
        <title>Identification of key yeast species and microbe-microbe interactions impacting larval growth of Drosophila in the wild.</title>
        <authorList>
            <person name="Mure A."/>
            <person name="Sugiura Y."/>
            <person name="Maeda R."/>
            <person name="Honda K."/>
            <person name="Sakurai N."/>
            <person name="Takahashi Y."/>
            <person name="Watada M."/>
            <person name="Katoh T."/>
            <person name="Gotoh A."/>
            <person name="Gotoh Y."/>
            <person name="Taniguchi I."/>
            <person name="Nakamura K."/>
            <person name="Hayashi T."/>
            <person name="Katayama T."/>
            <person name="Uemura T."/>
            <person name="Hattori Y."/>
        </authorList>
    </citation>
    <scope>NUCLEOTIDE SEQUENCE [LARGE SCALE GENOMIC DNA]</scope>
    <source>
        <strain evidence="1 2">SC-9</strain>
    </source>
</reference>